<evidence type="ECO:0000313" key="2">
    <source>
        <dbReference type="EMBL" id="MXU90289.1"/>
    </source>
</evidence>
<dbReference type="EMBL" id="GIFC01008206">
    <property type="protein sequence ID" value="MXU90289.1"/>
    <property type="molecule type" value="Transcribed_RNA"/>
</dbReference>
<evidence type="ECO:0000256" key="1">
    <source>
        <dbReference type="SAM" id="MobiDB-lite"/>
    </source>
</evidence>
<feature type="compositionally biased region" description="Basic and acidic residues" evidence="1">
    <location>
        <begin position="96"/>
        <end position="113"/>
    </location>
</feature>
<protein>
    <submittedName>
        <fullName evidence="2">Putative secreted protein</fullName>
    </submittedName>
</protein>
<proteinExistence type="predicted"/>
<organism evidence="2">
    <name type="scientific">Ixodes ricinus</name>
    <name type="common">Common tick</name>
    <name type="synonym">Acarus ricinus</name>
    <dbReference type="NCBI Taxonomy" id="34613"/>
    <lineage>
        <taxon>Eukaryota</taxon>
        <taxon>Metazoa</taxon>
        <taxon>Ecdysozoa</taxon>
        <taxon>Arthropoda</taxon>
        <taxon>Chelicerata</taxon>
        <taxon>Arachnida</taxon>
        <taxon>Acari</taxon>
        <taxon>Parasitiformes</taxon>
        <taxon>Ixodida</taxon>
        <taxon>Ixodoidea</taxon>
        <taxon>Ixodidae</taxon>
        <taxon>Ixodinae</taxon>
        <taxon>Ixodes</taxon>
    </lineage>
</organism>
<sequence>MRYRQAILVVATTEAAAAGRAARANLRMNCHQAASPVKRAALRERPLRFLHRRDSRRERKSRVRAEGWPGWLPVESAEIGGATFLGSVSRSGVGADPKRRVEHVRLDPDRPVK</sequence>
<dbReference type="AlphaFoldDB" id="A0A6B0UKI0"/>
<reference evidence="2" key="1">
    <citation type="submission" date="2019-12" db="EMBL/GenBank/DDBJ databases">
        <title>An insight into the sialome of adult female Ixodes ricinus ticks feeding for 6 days.</title>
        <authorList>
            <person name="Perner J."/>
            <person name="Ribeiro J.M.C."/>
        </authorList>
    </citation>
    <scope>NUCLEOTIDE SEQUENCE</scope>
    <source>
        <strain evidence="2">Semi-engorged</strain>
        <tissue evidence="2">Salivary glands</tissue>
    </source>
</reference>
<accession>A0A6B0UKI0</accession>
<name>A0A6B0UKI0_IXORI</name>
<feature type="region of interest" description="Disordered" evidence="1">
    <location>
        <begin position="88"/>
        <end position="113"/>
    </location>
</feature>